<keyword evidence="1" id="KW-0805">Transcription regulation</keyword>
<feature type="domain" description="HTH tetR-type" evidence="5">
    <location>
        <begin position="9"/>
        <end position="69"/>
    </location>
</feature>
<evidence type="ECO:0000313" key="6">
    <source>
        <dbReference type="EMBL" id="KAA9161817.1"/>
    </source>
</evidence>
<dbReference type="Proteomes" id="UP000319769">
    <property type="component" value="Unassembled WGS sequence"/>
</dbReference>
<keyword evidence="3" id="KW-0804">Transcription</keyword>
<dbReference type="PANTHER" id="PTHR30055">
    <property type="entry name" value="HTH-TYPE TRANSCRIPTIONAL REGULATOR RUTR"/>
    <property type="match status" value="1"/>
</dbReference>
<dbReference type="GO" id="GO:0003700">
    <property type="term" value="F:DNA-binding transcription factor activity"/>
    <property type="evidence" value="ECO:0007669"/>
    <property type="project" value="TreeGrafter"/>
</dbReference>
<evidence type="ECO:0000259" key="5">
    <source>
        <dbReference type="PROSITE" id="PS50977"/>
    </source>
</evidence>
<dbReference type="PRINTS" id="PR00455">
    <property type="entry name" value="HTHTETR"/>
</dbReference>
<protein>
    <submittedName>
        <fullName evidence="6">TetR family transcriptional regulator</fullName>
    </submittedName>
</protein>
<dbReference type="InterPro" id="IPR001647">
    <property type="entry name" value="HTH_TetR"/>
</dbReference>
<dbReference type="OrthoDB" id="3211155at2"/>
<dbReference type="Pfam" id="PF00440">
    <property type="entry name" value="TetR_N"/>
    <property type="match status" value="1"/>
</dbReference>
<dbReference type="InterPro" id="IPR023772">
    <property type="entry name" value="DNA-bd_HTH_TetR-type_CS"/>
</dbReference>
<evidence type="ECO:0000256" key="3">
    <source>
        <dbReference type="ARBA" id="ARBA00023163"/>
    </source>
</evidence>
<dbReference type="RefSeq" id="WP_144746941.1">
    <property type="nucleotide sequence ID" value="NZ_VMNW02000015.1"/>
</dbReference>
<proteinExistence type="predicted"/>
<dbReference type="InterPro" id="IPR009057">
    <property type="entry name" value="Homeodomain-like_sf"/>
</dbReference>
<keyword evidence="2 4" id="KW-0238">DNA-binding</keyword>
<dbReference type="SUPFAM" id="SSF46689">
    <property type="entry name" value="Homeodomain-like"/>
    <property type="match status" value="1"/>
</dbReference>
<gene>
    <name evidence="6" type="ORF">FPZ12_013205</name>
</gene>
<evidence type="ECO:0000256" key="4">
    <source>
        <dbReference type="PROSITE-ProRule" id="PRU00335"/>
    </source>
</evidence>
<feature type="DNA-binding region" description="H-T-H motif" evidence="4">
    <location>
        <begin position="32"/>
        <end position="51"/>
    </location>
</feature>
<dbReference type="GO" id="GO:0000976">
    <property type="term" value="F:transcription cis-regulatory region binding"/>
    <property type="evidence" value="ECO:0007669"/>
    <property type="project" value="TreeGrafter"/>
</dbReference>
<dbReference type="EMBL" id="VMNW02000015">
    <property type="protein sequence ID" value="KAA9161817.1"/>
    <property type="molecule type" value="Genomic_DNA"/>
</dbReference>
<sequence length="208" mass="22585">MSLRERKKLRTRETISNAAIELFLKHGFDQVSITQVADAAEVSRRTLFAYFPTKEDLVIERFADHETESGRVVRARADGVTPVAALREHFLAGLAARDPITGLNDVPEIFGIYDLVLRTPSLTARMLQFNGNGQRELAEALTETAGLTPLVARLAAAPVVSVLWTLALANHERIASGTSADDCYEHAVEAAAQGFSLLEDGLGSVGLR</sequence>
<evidence type="ECO:0000256" key="1">
    <source>
        <dbReference type="ARBA" id="ARBA00023015"/>
    </source>
</evidence>
<accession>A0A5N0V628</accession>
<comment type="caution">
    <text evidence="6">The sequence shown here is derived from an EMBL/GenBank/DDBJ whole genome shotgun (WGS) entry which is preliminary data.</text>
</comment>
<evidence type="ECO:0000256" key="2">
    <source>
        <dbReference type="ARBA" id="ARBA00023125"/>
    </source>
</evidence>
<dbReference type="PANTHER" id="PTHR30055:SF234">
    <property type="entry name" value="HTH-TYPE TRANSCRIPTIONAL REGULATOR BETI"/>
    <property type="match status" value="1"/>
</dbReference>
<dbReference type="Gene3D" id="1.10.357.10">
    <property type="entry name" value="Tetracycline Repressor, domain 2"/>
    <property type="match status" value="1"/>
</dbReference>
<reference evidence="6" key="1">
    <citation type="submission" date="2019-09" db="EMBL/GenBank/DDBJ databases">
        <authorList>
            <person name="Teo W.F.A."/>
            <person name="Duangmal K."/>
        </authorList>
    </citation>
    <scope>NUCLEOTIDE SEQUENCE [LARGE SCALE GENOMIC DNA]</scope>
    <source>
        <strain evidence="6">K81G1</strain>
    </source>
</reference>
<dbReference type="AlphaFoldDB" id="A0A5N0V628"/>
<dbReference type="InterPro" id="IPR050109">
    <property type="entry name" value="HTH-type_TetR-like_transc_reg"/>
</dbReference>
<organism evidence="6 7">
    <name type="scientific">Amycolatopsis acidicola</name>
    <dbReference type="NCBI Taxonomy" id="2596893"/>
    <lineage>
        <taxon>Bacteria</taxon>
        <taxon>Bacillati</taxon>
        <taxon>Actinomycetota</taxon>
        <taxon>Actinomycetes</taxon>
        <taxon>Pseudonocardiales</taxon>
        <taxon>Pseudonocardiaceae</taxon>
        <taxon>Amycolatopsis</taxon>
    </lineage>
</organism>
<dbReference type="PROSITE" id="PS01081">
    <property type="entry name" value="HTH_TETR_1"/>
    <property type="match status" value="1"/>
</dbReference>
<dbReference type="PROSITE" id="PS50977">
    <property type="entry name" value="HTH_TETR_2"/>
    <property type="match status" value="1"/>
</dbReference>
<name>A0A5N0V628_9PSEU</name>
<evidence type="ECO:0000313" key="7">
    <source>
        <dbReference type="Proteomes" id="UP000319769"/>
    </source>
</evidence>
<keyword evidence="7" id="KW-1185">Reference proteome</keyword>